<dbReference type="PROSITE" id="PS50994">
    <property type="entry name" value="INTEGRASE"/>
    <property type="match status" value="1"/>
</dbReference>
<dbReference type="InterPro" id="IPR040676">
    <property type="entry name" value="DUF5641"/>
</dbReference>
<dbReference type="GO" id="GO:0071897">
    <property type="term" value="P:DNA biosynthetic process"/>
    <property type="evidence" value="ECO:0007669"/>
    <property type="project" value="UniProtKB-ARBA"/>
</dbReference>
<dbReference type="EMBL" id="HBUF01031186">
    <property type="protein sequence ID" value="CAG6614725.1"/>
    <property type="molecule type" value="Transcribed_RNA"/>
</dbReference>
<dbReference type="GO" id="GO:0042575">
    <property type="term" value="C:DNA polymerase complex"/>
    <property type="evidence" value="ECO:0007669"/>
    <property type="project" value="UniProtKB-ARBA"/>
</dbReference>
<feature type="region of interest" description="Disordered" evidence="1">
    <location>
        <begin position="410"/>
        <end position="456"/>
    </location>
</feature>
<dbReference type="InterPro" id="IPR001584">
    <property type="entry name" value="Integrase_cat-core"/>
</dbReference>
<feature type="compositionally biased region" description="Polar residues" evidence="1">
    <location>
        <begin position="425"/>
        <end position="453"/>
    </location>
</feature>
<dbReference type="Pfam" id="PF18701">
    <property type="entry name" value="DUF5641"/>
    <property type="match status" value="1"/>
</dbReference>
<accession>A0A8D8PUN5</accession>
<dbReference type="InterPro" id="IPR043502">
    <property type="entry name" value="DNA/RNA_pol_sf"/>
</dbReference>
<dbReference type="InterPro" id="IPR005312">
    <property type="entry name" value="DUF1759"/>
</dbReference>
<evidence type="ECO:0000259" key="2">
    <source>
        <dbReference type="PROSITE" id="PS50994"/>
    </source>
</evidence>
<dbReference type="InterPro" id="IPR008042">
    <property type="entry name" value="Retrotrans_Pao"/>
</dbReference>
<feature type="domain" description="Integrase catalytic" evidence="2">
    <location>
        <begin position="1457"/>
        <end position="1645"/>
    </location>
</feature>
<organism evidence="3">
    <name type="scientific">Cacopsylla melanoneura</name>
    <dbReference type="NCBI Taxonomy" id="428564"/>
    <lineage>
        <taxon>Eukaryota</taxon>
        <taxon>Metazoa</taxon>
        <taxon>Ecdysozoa</taxon>
        <taxon>Arthropoda</taxon>
        <taxon>Hexapoda</taxon>
        <taxon>Insecta</taxon>
        <taxon>Pterygota</taxon>
        <taxon>Neoptera</taxon>
        <taxon>Paraneoptera</taxon>
        <taxon>Hemiptera</taxon>
        <taxon>Sternorrhyncha</taxon>
        <taxon>Psylloidea</taxon>
        <taxon>Psyllidae</taxon>
        <taxon>Psyllinae</taxon>
        <taxon>Cacopsylla</taxon>
    </lineage>
</organism>
<evidence type="ECO:0000313" key="3">
    <source>
        <dbReference type="EMBL" id="CAG6614725.1"/>
    </source>
</evidence>
<dbReference type="InterPro" id="IPR012337">
    <property type="entry name" value="RNaseH-like_sf"/>
</dbReference>
<name>A0A8D8PUN5_9HEMI</name>
<reference evidence="3" key="1">
    <citation type="submission" date="2021-05" db="EMBL/GenBank/DDBJ databases">
        <authorList>
            <person name="Alioto T."/>
            <person name="Alioto T."/>
            <person name="Gomez Garrido J."/>
        </authorList>
    </citation>
    <scope>NUCLEOTIDE SEQUENCE</scope>
</reference>
<dbReference type="SUPFAM" id="SSF53098">
    <property type="entry name" value="Ribonuclease H-like"/>
    <property type="match status" value="1"/>
</dbReference>
<dbReference type="GO" id="GO:0003676">
    <property type="term" value="F:nucleic acid binding"/>
    <property type="evidence" value="ECO:0007669"/>
    <property type="project" value="InterPro"/>
</dbReference>
<dbReference type="SUPFAM" id="SSF56672">
    <property type="entry name" value="DNA/RNA polymerases"/>
    <property type="match status" value="1"/>
</dbReference>
<evidence type="ECO:0000256" key="1">
    <source>
        <dbReference type="SAM" id="MobiDB-lite"/>
    </source>
</evidence>
<dbReference type="Gene3D" id="3.30.420.10">
    <property type="entry name" value="Ribonuclease H-like superfamily/Ribonuclease H"/>
    <property type="match status" value="1"/>
</dbReference>
<feature type="compositionally biased region" description="Basic and acidic residues" evidence="1">
    <location>
        <begin position="410"/>
        <end position="420"/>
    </location>
</feature>
<dbReference type="PANTHER" id="PTHR47331:SF1">
    <property type="entry name" value="GAG-LIKE PROTEIN"/>
    <property type="match status" value="1"/>
</dbReference>
<dbReference type="InterPro" id="IPR036397">
    <property type="entry name" value="RNaseH_sf"/>
</dbReference>
<dbReference type="Pfam" id="PF05380">
    <property type="entry name" value="Peptidase_A17"/>
    <property type="match status" value="1"/>
</dbReference>
<dbReference type="PANTHER" id="PTHR47331">
    <property type="entry name" value="PHD-TYPE DOMAIN-CONTAINING PROTEIN"/>
    <property type="match status" value="1"/>
</dbReference>
<proteinExistence type="predicted"/>
<dbReference type="Pfam" id="PF03564">
    <property type="entry name" value="DUF1759"/>
    <property type="match status" value="1"/>
</dbReference>
<dbReference type="GO" id="GO:0015074">
    <property type="term" value="P:DNA integration"/>
    <property type="evidence" value="ECO:0007669"/>
    <property type="project" value="InterPro"/>
</dbReference>
<sequence length="1759" mass="196825">MSSKSDQLKTLIENRNRYFQRIQRAYDLIKDKTQVDEFKERAKHANDTFDKFESTIASIEKLNPLVDEEDRVKCDQTVESFETLYYRVTAHVSILNHAEAENAAANVTAASSTHEPNLRVKLPTIQVPIFNGEVSAFPAWKSLFDELIHTNTGLSDIQKFSYLQSYVSGSARGCIEHVTFSATNYLLAYQSLCDRYQKKRVLANSYLTKILQFRPLSGDDINLLRQFLDVFHVNVESLRALNIQDLGEFMLLQLGLRALDEKTRLQFETENITTNFPTFQQLITFIKHKCSILDLTSVNVPQSQSKLNRTNQKSFCATDFTVVSDPSPSPPSSSLYVAQNNQFKCSVCQLGEHRIASCPKFLQMEVPKRFTQVKELRLCFACLSSTHARTDCKSLYKCKHCGSDRHHSLLHPNKESELSGHKPNPVSTGTVSGHKPNLSSTGTFKQNRTSPQAHLSGHISEASTSCHISVPSPTTTVLLGTAVVQVQDVRGVWHFVRCILDPGSQISIVSQWLAQLLGLPLQSSCVQVSGVGTDQPVKVRGELECKVLPHPHMIKHDTQPLCLQAVVLPKIAGNLCTKLHTEVLEKFSHLWLADQTYVSHTNLNPSIDLLIGAEHYSTLLDQTQPMIPGSPSAIPSVFGWILLGRASCALPDQNHHQSFFVTEDLLSSQIQRFWEIEEIPHTKPLNPEEVACERHFVETYTRDKCGKYVLRLPFKGLGSPNLGSNRAVAHKRLQSLDLKLNRNIPMKNLYCENLQSYVTQGHMSVATEPAEYLLVHHGVFKASSSTTKLRVVFDPNVASDNGNNLAKSLMVGPKLQKDIGDLLIGFRLHPVAITCDIQAMYRSIGIAKDDCKYQHILWHSDQNVTSPVTEFELTTVTFGLPPSPFQAQRVLQQLALDEGNKHPRAAQAISSEVYVDDIVTGAKSVSEAIVLRNEIISILSTGGFAVRKWVSSHANVLVDMPDELCEKPQNFSDGLEESIKVLGTQWCPKTDTFVYCVDNQSCVGTLTKRQVLSFISKIYDLNGLVSPITIWLKIFMQRLWLHKSLSWDTTLPIDLCKDWTLFVQELNLLKSVLIPRYVLSPTSTYFDLVGFADGSSVAICGAIYLRVENSDMSVQVHLLRAKTKVAPLHTLSIPRLELNAALLLARVLKSLSFLTLPIRHTYLFSDSTVVLAWLKTPPHCLKTYVANRVATIIEITNHATWHHVSTHDNAADPASRGLFPSELVNHPIWFCGPKFLLLEPTEWPIDNYLSEANVPELKSVATTLTVKTEKPYLITVMEKYSSLLTLERIFALVKRFIHNLRDKSNKRVGNLSVSELHDARMTCIVISQKYHFESEFKLLKKGSSCSSNLLSLSPFVNPEGILMVGGRLSQAPLPTSAKHPILISNQSHLAQVLISYYHHISLHGGPKLVQCLLQRYYWVVGARSLIRKIIFKCMICFRATAKPSQPIMADIPASRFVQGRPFMNVGVDLAGPFPLKSGPRSNSPITKSWFAIFICFATKAVHLELLTSLSTDVFLAALDRFVGRRGLPQSMFSDRGTNFVGAARQISELLSSNNISRHLGNQNISWIFNPPSAPNFGGLWEAGVKSTKVHLARVIQNQSFSYEMFSTLLIRIEAILNSRPICALCTHPDDGVDTLTPGHFLIGSPLLARPEVDVSDDYIPPLRRWALITQAAQSFWKRWRHDYINTLIQRSKWTKGNSEIKLNDVVLVQGQSTPSQKWPLGIVTKLLPGPDGIIRVVVVRTPSGELERPVNKLAVLPID</sequence>
<protein>
    <recommendedName>
        <fullName evidence="2">Integrase catalytic domain-containing protein</fullName>
    </recommendedName>
</protein>